<gene>
    <name evidence="3" type="ORF">METZ01_LOCUS472045</name>
</gene>
<proteinExistence type="predicted"/>
<name>A0A383BHA5_9ZZZZ</name>
<dbReference type="SUPFAM" id="SSF53850">
    <property type="entry name" value="Periplasmic binding protein-like II"/>
    <property type="match status" value="1"/>
</dbReference>
<dbReference type="Gene3D" id="3.40.190.10">
    <property type="entry name" value="Periplasmic binding protein-like II"/>
    <property type="match status" value="1"/>
</dbReference>
<feature type="non-terminal residue" evidence="3">
    <location>
        <position position="116"/>
    </location>
</feature>
<dbReference type="InterPro" id="IPR030868">
    <property type="entry name" value="MqnA"/>
</dbReference>
<keyword evidence="2" id="KW-0456">Lyase</keyword>
<dbReference type="PANTHER" id="PTHR37690:SF1">
    <property type="entry name" value="CHORISMATE DEHYDRATASE"/>
    <property type="match status" value="1"/>
</dbReference>
<dbReference type="PANTHER" id="PTHR37690">
    <property type="entry name" value="CHORISMATE DEHYDRATASE"/>
    <property type="match status" value="1"/>
</dbReference>
<dbReference type="Pfam" id="PF02621">
    <property type="entry name" value="VitK2_biosynth"/>
    <property type="match status" value="1"/>
</dbReference>
<dbReference type="GO" id="GO:0016829">
    <property type="term" value="F:lyase activity"/>
    <property type="evidence" value="ECO:0007669"/>
    <property type="project" value="UniProtKB-KW"/>
</dbReference>
<protein>
    <recommendedName>
        <fullName evidence="4">SsuA/THI5-like domain-containing protein</fullName>
    </recommendedName>
</protein>
<sequence length="116" mass="12556">MTIRVGHVSYLNHEPFYIDMERRGIELHPVVPSGIADAIENDDINAGPMPIADTFRMAESAQPVSGFCLAVTDRSGSSFLFSKEPISELKGVPIGIAPEAGASKDLLRVILALKYD</sequence>
<dbReference type="AlphaFoldDB" id="A0A383BHA5"/>
<evidence type="ECO:0000313" key="3">
    <source>
        <dbReference type="EMBL" id="SVE19191.1"/>
    </source>
</evidence>
<dbReference type="EMBL" id="UINC01200347">
    <property type="protein sequence ID" value="SVE19191.1"/>
    <property type="molecule type" value="Genomic_DNA"/>
</dbReference>
<evidence type="ECO:0000256" key="2">
    <source>
        <dbReference type="ARBA" id="ARBA00023239"/>
    </source>
</evidence>
<evidence type="ECO:0008006" key="4">
    <source>
        <dbReference type="Google" id="ProtNLM"/>
    </source>
</evidence>
<accession>A0A383BHA5</accession>
<keyword evidence="1" id="KW-0474">Menaquinone biosynthesis</keyword>
<organism evidence="3">
    <name type="scientific">marine metagenome</name>
    <dbReference type="NCBI Taxonomy" id="408172"/>
    <lineage>
        <taxon>unclassified sequences</taxon>
        <taxon>metagenomes</taxon>
        <taxon>ecological metagenomes</taxon>
    </lineage>
</organism>
<dbReference type="InterPro" id="IPR003773">
    <property type="entry name" value="Menaquinone_biosynth"/>
</dbReference>
<reference evidence="3" key="1">
    <citation type="submission" date="2018-05" db="EMBL/GenBank/DDBJ databases">
        <authorList>
            <person name="Lanie J.A."/>
            <person name="Ng W.-L."/>
            <person name="Kazmierczak K.M."/>
            <person name="Andrzejewski T.M."/>
            <person name="Davidsen T.M."/>
            <person name="Wayne K.J."/>
            <person name="Tettelin H."/>
            <person name="Glass J.I."/>
            <person name="Rusch D."/>
            <person name="Podicherti R."/>
            <person name="Tsui H.-C.T."/>
            <person name="Winkler M.E."/>
        </authorList>
    </citation>
    <scope>NUCLEOTIDE SEQUENCE</scope>
</reference>
<evidence type="ECO:0000256" key="1">
    <source>
        <dbReference type="ARBA" id="ARBA00022428"/>
    </source>
</evidence>
<dbReference type="GO" id="GO:0009234">
    <property type="term" value="P:menaquinone biosynthetic process"/>
    <property type="evidence" value="ECO:0007669"/>
    <property type="project" value="UniProtKB-KW"/>
</dbReference>